<dbReference type="SUPFAM" id="SSF46785">
    <property type="entry name" value="Winged helix' DNA-binding domain"/>
    <property type="match status" value="1"/>
</dbReference>
<name>A0ABT9G458_LEPDI</name>
<keyword evidence="4" id="KW-0804">Transcription</keyword>
<evidence type="ECO:0000259" key="5">
    <source>
        <dbReference type="PROSITE" id="PS50931"/>
    </source>
</evidence>
<proteinExistence type="inferred from homology"/>
<dbReference type="SUPFAM" id="SSF53850">
    <property type="entry name" value="Periplasmic binding protein-like II"/>
    <property type="match status" value="1"/>
</dbReference>
<keyword evidence="2" id="KW-0805">Transcription regulation</keyword>
<sequence length="305" mass="33172">MDRITSVQLYIRVVETGSFSRAAVELGITQPTATKAVAAMELRLGARLLHRSSRGVTPTEVGTIYYDKCKRIAHEIDEADNLATLLQSRVGGQLRVSTSVAFGRRVLVPRVLRYMALHPGVSIDLSFDDRYVDLIEQGVDLAIRMGRLADSSLGARYLGDNPWVMVAAPDYLARRGRPQTLSDLAQHDCLVYSSVQGDDRWSLGAPGTAATQSVPVRGPLRSNNLSAVLAAARGGLGLAMLPWYVARESLDNGRVVAVLGDHAPPSQEIHAVFPSPKLVPSKVTSFIVHLQASLQGRWWETPDPT</sequence>
<keyword evidence="3" id="KW-0238">DNA-binding</keyword>
<evidence type="ECO:0000256" key="2">
    <source>
        <dbReference type="ARBA" id="ARBA00023015"/>
    </source>
</evidence>
<feature type="domain" description="HTH lysR-type" evidence="5">
    <location>
        <begin position="1"/>
        <end position="59"/>
    </location>
</feature>
<dbReference type="Proteomes" id="UP001235760">
    <property type="component" value="Unassembled WGS sequence"/>
</dbReference>
<accession>A0ABT9G458</accession>
<dbReference type="PROSITE" id="PS50931">
    <property type="entry name" value="HTH_LYSR"/>
    <property type="match status" value="1"/>
</dbReference>
<keyword evidence="7" id="KW-1185">Reference proteome</keyword>
<comment type="caution">
    <text evidence="6">The sequence shown here is derived from an EMBL/GenBank/DDBJ whole genome shotgun (WGS) entry which is preliminary data.</text>
</comment>
<dbReference type="Pfam" id="PF00126">
    <property type="entry name" value="HTH_1"/>
    <property type="match status" value="1"/>
</dbReference>
<evidence type="ECO:0000256" key="1">
    <source>
        <dbReference type="ARBA" id="ARBA00009437"/>
    </source>
</evidence>
<dbReference type="PRINTS" id="PR00039">
    <property type="entry name" value="HTHLYSR"/>
</dbReference>
<evidence type="ECO:0000256" key="4">
    <source>
        <dbReference type="ARBA" id="ARBA00023163"/>
    </source>
</evidence>
<dbReference type="Pfam" id="PF03466">
    <property type="entry name" value="LysR_substrate"/>
    <property type="match status" value="1"/>
</dbReference>
<dbReference type="Gene3D" id="1.10.10.10">
    <property type="entry name" value="Winged helix-like DNA-binding domain superfamily/Winged helix DNA-binding domain"/>
    <property type="match status" value="1"/>
</dbReference>
<dbReference type="InterPro" id="IPR036390">
    <property type="entry name" value="WH_DNA-bd_sf"/>
</dbReference>
<dbReference type="InterPro" id="IPR058163">
    <property type="entry name" value="LysR-type_TF_proteobact-type"/>
</dbReference>
<dbReference type="Gene3D" id="3.40.190.290">
    <property type="match status" value="1"/>
</dbReference>
<dbReference type="CDD" id="cd08422">
    <property type="entry name" value="PBP2_CrgA_like"/>
    <property type="match status" value="1"/>
</dbReference>
<dbReference type="InterPro" id="IPR036388">
    <property type="entry name" value="WH-like_DNA-bd_sf"/>
</dbReference>
<evidence type="ECO:0000313" key="7">
    <source>
        <dbReference type="Proteomes" id="UP001235760"/>
    </source>
</evidence>
<dbReference type="EMBL" id="JAUZEE010000005">
    <property type="protein sequence ID" value="MDP4301200.1"/>
    <property type="molecule type" value="Genomic_DNA"/>
</dbReference>
<dbReference type="RefSeq" id="WP_305749751.1">
    <property type="nucleotide sequence ID" value="NZ_JAUZEE010000005.1"/>
</dbReference>
<dbReference type="PANTHER" id="PTHR30537">
    <property type="entry name" value="HTH-TYPE TRANSCRIPTIONAL REGULATOR"/>
    <property type="match status" value="1"/>
</dbReference>
<dbReference type="InterPro" id="IPR000847">
    <property type="entry name" value="LysR_HTH_N"/>
</dbReference>
<protein>
    <submittedName>
        <fullName evidence="6">LysR family transcriptional regulator</fullName>
    </submittedName>
</protein>
<dbReference type="InterPro" id="IPR005119">
    <property type="entry name" value="LysR_subst-bd"/>
</dbReference>
<organism evidence="6 7">
    <name type="scientific">Leptothrix discophora</name>
    <dbReference type="NCBI Taxonomy" id="89"/>
    <lineage>
        <taxon>Bacteria</taxon>
        <taxon>Pseudomonadati</taxon>
        <taxon>Pseudomonadota</taxon>
        <taxon>Betaproteobacteria</taxon>
        <taxon>Burkholderiales</taxon>
        <taxon>Sphaerotilaceae</taxon>
        <taxon>Leptothrix</taxon>
    </lineage>
</organism>
<dbReference type="PANTHER" id="PTHR30537:SF5">
    <property type="entry name" value="HTH-TYPE TRANSCRIPTIONAL ACTIVATOR TTDR-RELATED"/>
    <property type="match status" value="1"/>
</dbReference>
<evidence type="ECO:0000256" key="3">
    <source>
        <dbReference type="ARBA" id="ARBA00023125"/>
    </source>
</evidence>
<comment type="similarity">
    <text evidence="1">Belongs to the LysR transcriptional regulatory family.</text>
</comment>
<evidence type="ECO:0000313" key="6">
    <source>
        <dbReference type="EMBL" id="MDP4301200.1"/>
    </source>
</evidence>
<reference evidence="6 7" key="1">
    <citation type="submission" date="2023-08" db="EMBL/GenBank/DDBJ databases">
        <authorList>
            <person name="Roldan D.M."/>
            <person name="Menes R.J."/>
        </authorList>
    </citation>
    <scope>NUCLEOTIDE SEQUENCE [LARGE SCALE GENOMIC DNA]</scope>
    <source>
        <strain evidence="6 7">CCM 2812</strain>
    </source>
</reference>
<gene>
    <name evidence="6" type="ORF">Q8X39_11175</name>
</gene>